<feature type="transmembrane region" description="Helical" evidence="1">
    <location>
        <begin position="115"/>
        <end position="135"/>
    </location>
</feature>
<accession>A0A6C0LHI5</accession>
<organism evidence="2">
    <name type="scientific">viral metagenome</name>
    <dbReference type="NCBI Taxonomy" id="1070528"/>
    <lineage>
        <taxon>unclassified sequences</taxon>
        <taxon>metagenomes</taxon>
        <taxon>organismal metagenomes</taxon>
    </lineage>
</organism>
<evidence type="ECO:0000313" key="2">
    <source>
        <dbReference type="EMBL" id="QHU29014.1"/>
    </source>
</evidence>
<sequence>MFWIYLSIFRSILLAVLILCIRYDDTPYLMFPLIINTIVAGICIPYFIFNYSEHFTSEFAKPAYYLYACVVLLTKVMGYYIIKICPNPAYFRVFITLQIILLFLITLYISDKYNVSPQTLSGLIFGCLAIILISLDEANHK</sequence>
<feature type="transmembrane region" description="Helical" evidence="1">
    <location>
        <begin position="30"/>
        <end position="49"/>
    </location>
</feature>
<name>A0A6C0LHI5_9ZZZZ</name>
<reference evidence="2" key="1">
    <citation type="journal article" date="2020" name="Nature">
        <title>Giant virus diversity and host interactions through global metagenomics.</title>
        <authorList>
            <person name="Schulz F."/>
            <person name="Roux S."/>
            <person name="Paez-Espino D."/>
            <person name="Jungbluth S."/>
            <person name="Walsh D.A."/>
            <person name="Denef V.J."/>
            <person name="McMahon K.D."/>
            <person name="Konstantinidis K.T."/>
            <person name="Eloe-Fadrosh E.A."/>
            <person name="Kyrpides N.C."/>
            <person name="Woyke T."/>
        </authorList>
    </citation>
    <scope>NUCLEOTIDE SEQUENCE</scope>
    <source>
        <strain evidence="2">GVMAG-M-3300027804-47</strain>
    </source>
</reference>
<feature type="transmembrane region" description="Helical" evidence="1">
    <location>
        <begin position="64"/>
        <end position="82"/>
    </location>
</feature>
<proteinExistence type="predicted"/>
<keyword evidence="1" id="KW-0472">Membrane</keyword>
<dbReference type="AlphaFoldDB" id="A0A6C0LHI5"/>
<feature type="transmembrane region" description="Helical" evidence="1">
    <location>
        <begin position="89"/>
        <end position="109"/>
    </location>
</feature>
<dbReference type="EMBL" id="MN740480">
    <property type="protein sequence ID" value="QHU29014.1"/>
    <property type="molecule type" value="Genomic_DNA"/>
</dbReference>
<protein>
    <recommendedName>
        <fullName evidence="3">EamA domain-containing protein</fullName>
    </recommendedName>
</protein>
<evidence type="ECO:0008006" key="3">
    <source>
        <dbReference type="Google" id="ProtNLM"/>
    </source>
</evidence>
<feature type="transmembrane region" description="Helical" evidence="1">
    <location>
        <begin position="6"/>
        <end position="23"/>
    </location>
</feature>
<evidence type="ECO:0000256" key="1">
    <source>
        <dbReference type="SAM" id="Phobius"/>
    </source>
</evidence>
<keyword evidence="1" id="KW-0812">Transmembrane</keyword>
<keyword evidence="1" id="KW-1133">Transmembrane helix</keyword>